<proteinExistence type="predicted"/>
<name>A0A397UHK3_9GLOM</name>
<evidence type="ECO:0000313" key="2">
    <source>
        <dbReference type="Proteomes" id="UP000266673"/>
    </source>
</evidence>
<dbReference type="AlphaFoldDB" id="A0A397UHK3"/>
<dbReference type="OrthoDB" id="2491867at2759"/>
<dbReference type="EMBL" id="QKWP01001787">
    <property type="protein sequence ID" value="RIB06606.1"/>
    <property type="molecule type" value="Genomic_DNA"/>
</dbReference>
<evidence type="ECO:0000313" key="1">
    <source>
        <dbReference type="EMBL" id="RIB06606.1"/>
    </source>
</evidence>
<sequence length="123" mass="14830">MSSLKRKLFIKEEVHEQEIKKIKLDHEEDINKLKHDFNEKIAKIENESCEIIDKLEDEKIERDQLIINLYSEIAFYHDFFSKVFEIAHRLYEQVKLFEAVNESINNFQELAPKNYSNPKMKVN</sequence>
<dbReference type="Proteomes" id="UP000266673">
    <property type="component" value="Unassembled WGS sequence"/>
</dbReference>
<keyword evidence="2" id="KW-1185">Reference proteome</keyword>
<gene>
    <name evidence="1" type="ORF">C2G38_2216624</name>
</gene>
<accession>A0A397UHK3</accession>
<comment type="caution">
    <text evidence="1">The sequence shown here is derived from an EMBL/GenBank/DDBJ whole genome shotgun (WGS) entry which is preliminary data.</text>
</comment>
<reference evidence="1 2" key="1">
    <citation type="submission" date="2018-06" db="EMBL/GenBank/DDBJ databases">
        <title>Comparative genomics reveals the genomic features of Rhizophagus irregularis, R. cerebriforme, R. diaphanum and Gigaspora rosea, and their symbiotic lifestyle signature.</title>
        <authorList>
            <person name="Morin E."/>
            <person name="San Clemente H."/>
            <person name="Chen E.C.H."/>
            <person name="De La Providencia I."/>
            <person name="Hainaut M."/>
            <person name="Kuo A."/>
            <person name="Kohler A."/>
            <person name="Murat C."/>
            <person name="Tang N."/>
            <person name="Roy S."/>
            <person name="Loubradou J."/>
            <person name="Henrissat B."/>
            <person name="Grigoriev I.V."/>
            <person name="Corradi N."/>
            <person name="Roux C."/>
            <person name="Martin F.M."/>
        </authorList>
    </citation>
    <scope>NUCLEOTIDE SEQUENCE [LARGE SCALE GENOMIC DNA]</scope>
    <source>
        <strain evidence="1 2">DAOM 194757</strain>
    </source>
</reference>
<organism evidence="1 2">
    <name type="scientific">Gigaspora rosea</name>
    <dbReference type="NCBI Taxonomy" id="44941"/>
    <lineage>
        <taxon>Eukaryota</taxon>
        <taxon>Fungi</taxon>
        <taxon>Fungi incertae sedis</taxon>
        <taxon>Mucoromycota</taxon>
        <taxon>Glomeromycotina</taxon>
        <taxon>Glomeromycetes</taxon>
        <taxon>Diversisporales</taxon>
        <taxon>Gigasporaceae</taxon>
        <taxon>Gigaspora</taxon>
    </lineage>
</organism>
<protein>
    <submittedName>
        <fullName evidence="1">Uncharacterized protein</fullName>
    </submittedName>
</protein>